<dbReference type="EMBL" id="QNBE01000004">
    <property type="protein sequence ID" value="RKX71669.1"/>
    <property type="molecule type" value="Genomic_DNA"/>
</dbReference>
<evidence type="ECO:0000256" key="3">
    <source>
        <dbReference type="ARBA" id="ARBA00022898"/>
    </source>
</evidence>
<dbReference type="PANTHER" id="PTHR32325">
    <property type="entry name" value="BETA-ELIMINATING LYASE-LIKE PROTEIN-RELATED"/>
    <property type="match status" value="1"/>
</dbReference>
<comment type="cofactor">
    <cofactor evidence="1">
        <name>pyridoxal 5'-phosphate</name>
        <dbReference type="ChEBI" id="CHEBI:597326"/>
    </cofactor>
</comment>
<organism evidence="5 6">
    <name type="scientific">candidate division WOR-3 bacterium</name>
    <dbReference type="NCBI Taxonomy" id="2052148"/>
    <lineage>
        <taxon>Bacteria</taxon>
        <taxon>Bacteria division WOR-3</taxon>
    </lineage>
</organism>
<evidence type="ECO:0000256" key="2">
    <source>
        <dbReference type="ARBA" id="ARBA00009721"/>
    </source>
</evidence>
<dbReference type="InterPro" id="IPR015422">
    <property type="entry name" value="PyrdxlP-dep_Trfase_small"/>
</dbReference>
<evidence type="ECO:0000313" key="5">
    <source>
        <dbReference type="EMBL" id="RKX71669.1"/>
    </source>
</evidence>
<name>A0A660SLM1_UNCW3</name>
<reference evidence="5 6" key="1">
    <citation type="submission" date="2018-06" db="EMBL/GenBank/DDBJ databases">
        <title>Extensive metabolic versatility and redundancy in microbially diverse, dynamic hydrothermal sediments.</title>
        <authorList>
            <person name="Dombrowski N."/>
            <person name="Teske A."/>
            <person name="Baker B.J."/>
        </authorList>
    </citation>
    <scope>NUCLEOTIDE SEQUENCE [LARGE SCALE GENOMIC DNA]</scope>
    <source>
        <strain evidence="5">B36_G15</strain>
    </source>
</reference>
<sequence length="416" mass="46998">MVEFEPFRIAAVSPLPFPTRKERVQELERAEYNVFRLRSNLITIDLVSDSGTGAMSQQQWQRMLLADESFAYQQSYDQLVATVKGITGLPYILPIHQGRAAENILFSSVIKRETRVYSNRLFSTTKAHLERFGAKPVELPVKGSGNIDLTRLRKRIGKGSIVILSLTSNYHGGQVVTLDNIEGVRDLLGRGGLLIIDGSRFVENAYRESKRLGIGLKKVIKKTFSLCDIFYLSTKKDLLTNIGGLIGVRDHELYQKLREELLLFEGFPTHGGLAGRDIAAITQAFQEITDERYLAFRLGQVRRLGERLKRAGVPVHEPFGCHAITIPAEEYAPGISYPGFSAAAQIYLDGGIRCGVFDEDGEVIRLAVPRRVYTESQLCHVSRIVTQTYRKGRFLHLLPIYKPRRLSNFLLRFKIR</sequence>
<proteinExistence type="inferred from homology"/>
<dbReference type="AlphaFoldDB" id="A0A660SLM1"/>
<dbReference type="Gene3D" id="3.40.640.10">
    <property type="entry name" value="Type I PLP-dependent aspartate aminotransferase-like (Major domain)"/>
    <property type="match status" value="1"/>
</dbReference>
<keyword evidence="5" id="KW-0456">Lyase</keyword>
<dbReference type="Pfam" id="PF01212">
    <property type="entry name" value="Beta_elim_lyase"/>
    <property type="match status" value="1"/>
</dbReference>
<keyword evidence="3" id="KW-0663">Pyridoxal phosphate</keyword>
<protein>
    <submittedName>
        <fullName evidence="5">Tyrosine phenol-lyase</fullName>
    </submittedName>
</protein>
<evidence type="ECO:0000313" key="6">
    <source>
        <dbReference type="Proteomes" id="UP000268469"/>
    </source>
</evidence>
<dbReference type="GO" id="GO:0016829">
    <property type="term" value="F:lyase activity"/>
    <property type="evidence" value="ECO:0007669"/>
    <property type="project" value="UniProtKB-KW"/>
</dbReference>
<evidence type="ECO:0000256" key="1">
    <source>
        <dbReference type="ARBA" id="ARBA00001933"/>
    </source>
</evidence>
<comment type="similarity">
    <text evidence="2">Belongs to the beta-eliminating lyase family.</text>
</comment>
<dbReference type="GO" id="GO:0006520">
    <property type="term" value="P:amino acid metabolic process"/>
    <property type="evidence" value="ECO:0007669"/>
    <property type="project" value="InterPro"/>
</dbReference>
<gene>
    <name evidence="5" type="ORF">DRP53_00865</name>
</gene>
<dbReference type="PANTHER" id="PTHR32325:SF4">
    <property type="entry name" value="TRYPTOPHANASE"/>
    <property type="match status" value="1"/>
</dbReference>
<accession>A0A660SLM1</accession>
<dbReference type="InterPro" id="IPR015424">
    <property type="entry name" value="PyrdxlP-dep_Trfase"/>
</dbReference>
<comment type="caution">
    <text evidence="5">The sequence shown here is derived from an EMBL/GenBank/DDBJ whole genome shotgun (WGS) entry which is preliminary data.</text>
</comment>
<evidence type="ECO:0000259" key="4">
    <source>
        <dbReference type="Pfam" id="PF01212"/>
    </source>
</evidence>
<dbReference type="SUPFAM" id="SSF53383">
    <property type="entry name" value="PLP-dependent transferases"/>
    <property type="match status" value="1"/>
</dbReference>
<dbReference type="InterPro" id="IPR001597">
    <property type="entry name" value="ArAA_b-elim_lyase/Thr_aldolase"/>
</dbReference>
<dbReference type="InterPro" id="IPR015421">
    <property type="entry name" value="PyrdxlP-dep_Trfase_major"/>
</dbReference>
<dbReference type="Proteomes" id="UP000268469">
    <property type="component" value="Unassembled WGS sequence"/>
</dbReference>
<dbReference type="NCBIfam" id="NF009709">
    <property type="entry name" value="PRK13238.1"/>
    <property type="match status" value="1"/>
</dbReference>
<feature type="domain" description="Aromatic amino acid beta-eliminating lyase/threonine aldolase" evidence="4">
    <location>
        <begin position="45"/>
        <end position="327"/>
    </location>
</feature>
<dbReference type="Gene3D" id="3.90.1150.10">
    <property type="entry name" value="Aspartate Aminotransferase, domain 1"/>
    <property type="match status" value="1"/>
</dbReference>